<comment type="caution">
    <text evidence="1">The sequence shown here is derived from an EMBL/GenBank/DDBJ whole genome shotgun (WGS) entry which is preliminary data.</text>
</comment>
<protein>
    <submittedName>
        <fullName evidence="1">Uncharacterized protein</fullName>
    </submittedName>
</protein>
<evidence type="ECO:0000313" key="2">
    <source>
        <dbReference type="Proteomes" id="UP001279734"/>
    </source>
</evidence>
<dbReference type="AlphaFoldDB" id="A0AAD3THI7"/>
<proteinExistence type="predicted"/>
<reference evidence="1" key="1">
    <citation type="submission" date="2023-05" db="EMBL/GenBank/DDBJ databases">
        <title>Nepenthes gracilis genome sequencing.</title>
        <authorList>
            <person name="Fukushima K."/>
        </authorList>
    </citation>
    <scope>NUCLEOTIDE SEQUENCE</scope>
    <source>
        <strain evidence="1">SING2019-196</strain>
    </source>
</reference>
<evidence type="ECO:0000313" key="1">
    <source>
        <dbReference type="EMBL" id="GMH30018.1"/>
    </source>
</evidence>
<dbReference type="Proteomes" id="UP001279734">
    <property type="component" value="Unassembled WGS sequence"/>
</dbReference>
<keyword evidence="2" id="KW-1185">Reference proteome</keyword>
<gene>
    <name evidence="1" type="ORF">Nepgr_031861</name>
</gene>
<dbReference type="EMBL" id="BSYO01000037">
    <property type="protein sequence ID" value="GMH30018.1"/>
    <property type="molecule type" value="Genomic_DNA"/>
</dbReference>
<name>A0AAD3THI7_NEPGR</name>
<organism evidence="1 2">
    <name type="scientific">Nepenthes gracilis</name>
    <name type="common">Slender pitcher plant</name>
    <dbReference type="NCBI Taxonomy" id="150966"/>
    <lineage>
        <taxon>Eukaryota</taxon>
        <taxon>Viridiplantae</taxon>
        <taxon>Streptophyta</taxon>
        <taxon>Embryophyta</taxon>
        <taxon>Tracheophyta</taxon>
        <taxon>Spermatophyta</taxon>
        <taxon>Magnoliopsida</taxon>
        <taxon>eudicotyledons</taxon>
        <taxon>Gunneridae</taxon>
        <taxon>Pentapetalae</taxon>
        <taxon>Caryophyllales</taxon>
        <taxon>Nepenthaceae</taxon>
        <taxon>Nepenthes</taxon>
    </lineage>
</organism>
<accession>A0AAD3THI7</accession>
<sequence length="88" mass="9590">MIVSSSKIEPKEAAPSWLWVINVAIPVSRHSPGNSNPPSFVDHRRFGPCLSSLMPRLFRGGCRLEMPPILITGTNSYHQLPASAAPDP</sequence>